<evidence type="ECO:0000313" key="3">
    <source>
        <dbReference type="Proteomes" id="UP000593575"/>
    </source>
</evidence>
<dbReference type="AlphaFoldDB" id="A0A7J9J3K7"/>
<name>A0A7J9J3K7_9ROSI</name>
<organism evidence="2 3">
    <name type="scientific">Gossypium armourianum</name>
    <dbReference type="NCBI Taxonomy" id="34283"/>
    <lineage>
        <taxon>Eukaryota</taxon>
        <taxon>Viridiplantae</taxon>
        <taxon>Streptophyta</taxon>
        <taxon>Embryophyta</taxon>
        <taxon>Tracheophyta</taxon>
        <taxon>Spermatophyta</taxon>
        <taxon>Magnoliopsida</taxon>
        <taxon>eudicotyledons</taxon>
        <taxon>Gunneridae</taxon>
        <taxon>Pentapetalae</taxon>
        <taxon>rosids</taxon>
        <taxon>malvids</taxon>
        <taxon>Malvales</taxon>
        <taxon>Malvaceae</taxon>
        <taxon>Malvoideae</taxon>
        <taxon>Gossypium</taxon>
    </lineage>
</organism>
<accession>A0A7J9J3K7</accession>
<evidence type="ECO:0000313" key="2">
    <source>
        <dbReference type="EMBL" id="MBA0828444.1"/>
    </source>
</evidence>
<gene>
    <name evidence="2" type="ORF">Goarm_013119</name>
</gene>
<sequence length="136" mass="15279">MKGRVAKLEGSIRDVRETLDVVEGRTDELDLMKKKLRDYVIEALSANWDVMIEAPNATKGGQTEKNDALEATVMALKEKNEAIMEKIKDLKGELAMCRVIAGKKMLASVPKQLIIDVPKPKEFKEMSSTRDVDKFL</sequence>
<feature type="coiled-coil region" evidence="1">
    <location>
        <begin position="66"/>
        <end position="93"/>
    </location>
</feature>
<evidence type="ECO:0000256" key="1">
    <source>
        <dbReference type="SAM" id="Coils"/>
    </source>
</evidence>
<dbReference type="Proteomes" id="UP000593575">
    <property type="component" value="Unassembled WGS sequence"/>
</dbReference>
<comment type="caution">
    <text evidence="2">The sequence shown here is derived from an EMBL/GenBank/DDBJ whole genome shotgun (WGS) entry which is preliminary data.</text>
</comment>
<keyword evidence="1" id="KW-0175">Coiled coil</keyword>
<protein>
    <submittedName>
        <fullName evidence="2">Uncharacterized protein</fullName>
    </submittedName>
</protein>
<dbReference type="EMBL" id="JABFAE010000005">
    <property type="protein sequence ID" value="MBA0828444.1"/>
    <property type="molecule type" value="Genomic_DNA"/>
</dbReference>
<proteinExistence type="predicted"/>
<reference evidence="2 3" key="1">
    <citation type="journal article" date="2019" name="Genome Biol. Evol.">
        <title>Insights into the evolution of the New World diploid cottons (Gossypium, subgenus Houzingenia) based on genome sequencing.</title>
        <authorList>
            <person name="Grover C.E."/>
            <person name="Arick M.A. 2nd"/>
            <person name="Thrash A."/>
            <person name="Conover J.L."/>
            <person name="Sanders W.S."/>
            <person name="Peterson D.G."/>
            <person name="Frelichowski J.E."/>
            <person name="Scheffler J.A."/>
            <person name="Scheffler B.E."/>
            <person name="Wendel J.F."/>
        </authorList>
    </citation>
    <scope>NUCLEOTIDE SEQUENCE [LARGE SCALE GENOMIC DNA]</scope>
    <source>
        <strain evidence="2">6</strain>
        <tissue evidence="2">Leaf</tissue>
    </source>
</reference>
<keyword evidence="3" id="KW-1185">Reference proteome</keyword>